<keyword evidence="6 11" id="KW-0418">Kinase</keyword>
<dbReference type="EC" id="2.7.13.3" evidence="2"/>
<dbReference type="InterPro" id="IPR050482">
    <property type="entry name" value="Sensor_HK_TwoCompSys"/>
</dbReference>
<feature type="transmembrane region" description="Helical" evidence="9">
    <location>
        <begin position="87"/>
        <end position="104"/>
    </location>
</feature>
<dbReference type="Pfam" id="PF02518">
    <property type="entry name" value="HATPase_c"/>
    <property type="match status" value="1"/>
</dbReference>
<evidence type="ECO:0000313" key="11">
    <source>
        <dbReference type="EMBL" id="MBG6135263.1"/>
    </source>
</evidence>
<feature type="domain" description="Histidine kinase/HSP90-like ATPase" evidence="10">
    <location>
        <begin position="294"/>
        <end position="388"/>
    </location>
</feature>
<dbReference type="AlphaFoldDB" id="A0A8J7GFX7"/>
<feature type="transmembrane region" description="Helical" evidence="9">
    <location>
        <begin position="136"/>
        <end position="155"/>
    </location>
</feature>
<keyword evidence="9" id="KW-1133">Transmembrane helix</keyword>
<feature type="transmembrane region" description="Helical" evidence="9">
    <location>
        <begin position="518"/>
        <end position="540"/>
    </location>
</feature>
<protein>
    <recommendedName>
        <fullName evidence="2">histidine kinase</fullName>
        <ecNumber evidence="2">2.7.13.3</ecNumber>
    </recommendedName>
</protein>
<evidence type="ECO:0000313" key="12">
    <source>
        <dbReference type="Proteomes" id="UP000622552"/>
    </source>
</evidence>
<feature type="transmembrane region" description="Helical" evidence="9">
    <location>
        <begin position="7"/>
        <end position="25"/>
    </location>
</feature>
<dbReference type="PANTHER" id="PTHR24421:SF10">
    <property type="entry name" value="NITRATE_NITRITE SENSOR PROTEIN NARQ"/>
    <property type="match status" value="1"/>
</dbReference>
<dbReference type="InterPro" id="IPR003594">
    <property type="entry name" value="HATPase_dom"/>
</dbReference>
<dbReference type="InterPro" id="IPR036890">
    <property type="entry name" value="HATPase_C_sf"/>
</dbReference>
<keyword evidence="9" id="KW-0812">Transmembrane</keyword>
<dbReference type="Pfam" id="PF07730">
    <property type="entry name" value="HisKA_3"/>
    <property type="match status" value="1"/>
</dbReference>
<keyword evidence="3" id="KW-0597">Phosphoprotein</keyword>
<organism evidence="11 12">
    <name type="scientific">Longispora fulva</name>
    <dbReference type="NCBI Taxonomy" id="619741"/>
    <lineage>
        <taxon>Bacteria</taxon>
        <taxon>Bacillati</taxon>
        <taxon>Actinomycetota</taxon>
        <taxon>Actinomycetes</taxon>
        <taxon>Micromonosporales</taxon>
        <taxon>Micromonosporaceae</taxon>
        <taxon>Longispora</taxon>
    </lineage>
</organism>
<dbReference type="SUPFAM" id="SSF55874">
    <property type="entry name" value="ATPase domain of HSP90 chaperone/DNA topoisomerase II/histidine kinase"/>
    <property type="match status" value="1"/>
</dbReference>
<keyword evidence="12" id="KW-1185">Reference proteome</keyword>
<feature type="transmembrane region" description="Helical" evidence="9">
    <location>
        <begin position="37"/>
        <end position="54"/>
    </location>
</feature>
<dbReference type="RefSeq" id="WP_197002399.1">
    <property type="nucleotide sequence ID" value="NZ_JADOUF010000001.1"/>
</dbReference>
<comment type="catalytic activity">
    <reaction evidence="1">
        <text>ATP + protein L-histidine = ADP + protein N-phospho-L-histidine.</text>
        <dbReference type="EC" id="2.7.13.3"/>
    </reaction>
</comment>
<feature type="transmembrane region" description="Helical" evidence="9">
    <location>
        <begin position="408"/>
        <end position="429"/>
    </location>
</feature>
<feature type="transmembrane region" description="Helical" evidence="9">
    <location>
        <begin position="552"/>
        <end position="578"/>
    </location>
</feature>
<dbReference type="Gene3D" id="1.20.5.1930">
    <property type="match status" value="1"/>
</dbReference>
<keyword evidence="9" id="KW-0472">Membrane</keyword>
<feature type="transmembrane region" description="Helical" evidence="9">
    <location>
        <begin position="491"/>
        <end position="511"/>
    </location>
</feature>
<sequence>MRPPTRDIWLPIVMGCLQFAVWPIGPWLTGRPVNPTQAIGAGTCVLLAFLALAFRRTAPVPAVGVVLGMLVLATAIVAPVSTELSEQHLFVVGFVDLVALYSVAVHRPARASVLAAVATLAAQTVIQLGLVQSGAVGAIGVLFSASSYSLAWALGRVRRRWRARREAVATRLAATRADHAYAAAEERQRLARELHDVSAHHLSGIVVHAQAAQRLADRQPELAAQALAFAAATGQETLESLRRLVEVMDVEPEPGADGEPPTLRAVGELAAGFARLGHPVTLEVEGERGAVPADVAAAGHRIVQEALTNALRYAGGAPVRIRLGYGPGLVVITVDDDGQGGAQPAAGLGSGRGVSGMRERARELGGDLQAGPGPDGGWTVRAVLPYAEGVRPKAADVAWWRRMGDAQVVDVLLAVLAGAWPALIAYGAARQPETSPMAPGVASPVILTLVLALHGVPVLWRRTEPWLALAAVLAVDGLWLGLLLSEALPPRGFWLILMAALSEGLVVYAVGAYARRGWLTWLSAVAAGSGVAAVICAVGHKLDTSGGSLLEALTFCLGFALVSTAVLVLFAWLPGHFVGRRRGRALRRDTASLDAATATVVGAAREERDRIAHGLRGSVFTHTTRVVERAGTGEPAALSEVVAEARAALGAMRELLGVLRSGPEGVDGSPAPTAAALPGLCARRGVQLAVEGEPRRLPVEVDVSAYRLVEAALTPTEYAARAEATVVYGSRHLRVHILGAPALAAHVAEFAERVDATGGRLTVKAAESGCDIDAWYPAPA</sequence>
<evidence type="ECO:0000256" key="7">
    <source>
        <dbReference type="ARBA" id="ARBA00022840"/>
    </source>
</evidence>
<accession>A0A8J7GFX7</accession>
<gene>
    <name evidence="11" type="ORF">IW245_001457</name>
</gene>
<feature type="transmembrane region" description="Helical" evidence="9">
    <location>
        <begin position="441"/>
        <end position="460"/>
    </location>
</feature>
<keyword evidence="8" id="KW-0902">Two-component regulatory system</keyword>
<evidence type="ECO:0000256" key="9">
    <source>
        <dbReference type="SAM" id="Phobius"/>
    </source>
</evidence>
<feature type="transmembrane region" description="Helical" evidence="9">
    <location>
        <begin position="111"/>
        <end position="130"/>
    </location>
</feature>
<dbReference type="InterPro" id="IPR011712">
    <property type="entry name" value="Sig_transdc_His_kin_sub3_dim/P"/>
</dbReference>
<feature type="transmembrane region" description="Helical" evidence="9">
    <location>
        <begin position="467"/>
        <end position="485"/>
    </location>
</feature>
<evidence type="ECO:0000256" key="2">
    <source>
        <dbReference type="ARBA" id="ARBA00012438"/>
    </source>
</evidence>
<dbReference type="GO" id="GO:0046983">
    <property type="term" value="F:protein dimerization activity"/>
    <property type="evidence" value="ECO:0007669"/>
    <property type="project" value="InterPro"/>
</dbReference>
<evidence type="ECO:0000259" key="10">
    <source>
        <dbReference type="SMART" id="SM00387"/>
    </source>
</evidence>
<evidence type="ECO:0000256" key="5">
    <source>
        <dbReference type="ARBA" id="ARBA00022741"/>
    </source>
</evidence>
<feature type="transmembrane region" description="Helical" evidence="9">
    <location>
        <begin position="61"/>
        <end position="81"/>
    </location>
</feature>
<dbReference type="GO" id="GO:0000155">
    <property type="term" value="F:phosphorelay sensor kinase activity"/>
    <property type="evidence" value="ECO:0007669"/>
    <property type="project" value="InterPro"/>
</dbReference>
<dbReference type="PANTHER" id="PTHR24421">
    <property type="entry name" value="NITRATE/NITRITE SENSOR PROTEIN NARX-RELATED"/>
    <property type="match status" value="1"/>
</dbReference>
<evidence type="ECO:0000256" key="4">
    <source>
        <dbReference type="ARBA" id="ARBA00022679"/>
    </source>
</evidence>
<dbReference type="Gene3D" id="3.30.565.10">
    <property type="entry name" value="Histidine kinase-like ATPase, C-terminal domain"/>
    <property type="match status" value="1"/>
</dbReference>
<keyword evidence="5" id="KW-0547">Nucleotide-binding</keyword>
<evidence type="ECO:0000256" key="1">
    <source>
        <dbReference type="ARBA" id="ARBA00000085"/>
    </source>
</evidence>
<dbReference type="EMBL" id="JADOUF010000001">
    <property type="protein sequence ID" value="MBG6135263.1"/>
    <property type="molecule type" value="Genomic_DNA"/>
</dbReference>
<keyword evidence="7" id="KW-0067">ATP-binding</keyword>
<dbReference type="GO" id="GO:0016020">
    <property type="term" value="C:membrane"/>
    <property type="evidence" value="ECO:0007669"/>
    <property type="project" value="InterPro"/>
</dbReference>
<comment type="caution">
    <text evidence="11">The sequence shown here is derived from an EMBL/GenBank/DDBJ whole genome shotgun (WGS) entry which is preliminary data.</text>
</comment>
<dbReference type="InterPro" id="IPR055558">
    <property type="entry name" value="DUF7134"/>
</dbReference>
<name>A0A8J7GFX7_9ACTN</name>
<dbReference type="CDD" id="cd16917">
    <property type="entry name" value="HATPase_UhpB-NarQ-NarX-like"/>
    <property type="match status" value="1"/>
</dbReference>
<evidence type="ECO:0000256" key="8">
    <source>
        <dbReference type="ARBA" id="ARBA00023012"/>
    </source>
</evidence>
<evidence type="ECO:0000256" key="6">
    <source>
        <dbReference type="ARBA" id="ARBA00022777"/>
    </source>
</evidence>
<dbReference type="Pfam" id="PF23539">
    <property type="entry name" value="DUF7134"/>
    <property type="match status" value="1"/>
</dbReference>
<dbReference type="SMART" id="SM00387">
    <property type="entry name" value="HATPase_c"/>
    <property type="match status" value="1"/>
</dbReference>
<proteinExistence type="predicted"/>
<reference evidence="11" key="1">
    <citation type="submission" date="2020-11" db="EMBL/GenBank/DDBJ databases">
        <title>Sequencing the genomes of 1000 actinobacteria strains.</title>
        <authorList>
            <person name="Klenk H.-P."/>
        </authorList>
    </citation>
    <scope>NUCLEOTIDE SEQUENCE</scope>
    <source>
        <strain evidence="11">DSM 45356</strain>
    </source>
</reference>
<dbReference type="GO" id="GO:0005524">
    <property type="term" value="F:ATP binding"/>
    <property type="evidence" value="ECO:0007669"/>
    <property type="project" value="UniProtKB-KW"/>
</dbReference>
<dbReference type="Proteomes" id="UP000622552">
    <property type="component" value="Unassembled WGS sequence"/>
</dbReference>
<keyword evidence="4" id="KW-0808">Transferase</keyword>
<evidence type="ECO:0000256" key="3">
    <source>
        <dbReference type="ARBA" id="ARBA00022553"/>
    </source>
</evidence>